<protein>
    <submittedName>
        <fullName evidence="1">Uncharacterized protein</fullName>
    </submittedName>
</protein>
<dbReference type="Proteomes" id="UP000730618">
    <property type="component" value="Unassembled WGS sequence"/>
</dbReference>
<accession>A0ABN7TLJ6</accession>
<evidence type="ECO:0000313" key="1">
    <source>
        <dbReference type="EMBL" id="CAG7636791.1"/>
    </source>
</evidence>
<keyword evidence="2" id="KW-1185">Reference proteome</keyword>
<organism evidence="1 2">
    <name type="scientific">Paenibacillus allorhizosphaerae</name>
    <dbReference type="NCBI Taxonomy" id="2849866"/>
    <lineage>
        <taxon>Bacteria</taxon>
        <taxon>Bacillati</taxon>
        <taxon>Bacillota</taxon>
        <taxon>Bacilli</taxon>
        <taxon>Bacillales</taxon>
        <taxon>Paenibacillaceae</taxon>
        <taxon>Paenibacillus</taxon>
    </lineage>
</organism>
<gene>
    <name evidence="1" type="ORF">PAECIP111802_02288</name>
</gene>
<dbReference type="EMBL" id="CAJVCE010000005">
    <property type="protein sequence ID" value="CAG7636791.1"/>
    <property type="molecule type" value="Genomic_DNA"/>
</dbReference>
<proteinExistence type="predicted"/>
<reference evidence="1 2" key="1">
    <citation type="submission" date="2021-06" db="EMBL/GenBank/DDBJ databases">
        <authorList>
            <person name="Criscuolo A."/>
        </authorList>
    </citation>
    <scope>NUCLEOTIDE SEQUENCE [LARGE SCALE GENOMIC DNA]</scope>
    <source>
        <strain evidence="2">CIP 111802</strain>
    </source>
</reference>
<comment type="caution">
    <text evidence="1">The sequence shown here is derived from an EMBL/GenBank/DDBJ whole genome shotgun (WGS) entry which is preliminary data.</text>
</comment>
<name>A0ABN7TLJ6_9BACL</name>
<sequence length="74" mass="8301">MLGILQYKEALTLAENARKRIGIHQLELKGSEAYKPFVLPNAIKVIKGNLTTAEEAVEEMTSITTLCRHSQEFI</sequence>
<evidence type="ECO:0000313" key="2">
    <source>
        <dbReference type="Proteomes" id="UP000730618"/>
    </source>
</evidence>